<reference evidence="1 2" key="1">
    <citation type="submission" date="2019-05" db="EMBL/GenBank/DDBJ databases">
        <title>Another draft genome of Portunus trituberculatus and its Hox gene families provides insights of decapod evolution.</title>
        <authorList>
            <person name="Jeong J.-H."/>
            <person name="Song I."/>
            <person name="Kim S."/>
            <person name="Choi T."/>
            <person name="Kim D."/>
            <person name="Ryu S."/>
            <person name="Kim W."/>
        </authorList>
    </citation>
    <scope>NUCLEOTIDE SEQUENCE [LARGE SCALE GENOMIC DNA]</scope>
    <source>
        <tissue evidence="1">Muscle</tissue>
    </source>
</reference>
<evidence type="ECO:0000313" key="1">
    <source>
        <dbReference type="EMBL" id="MPC50139.1"/>
    </source>
</evidence>
<name>A0A5B7FY54_PORTR</name>
<gene>
    <name evidence="1" type="ORF">E2C01_043961</name>
</gene>
<proteinExistence type="predicted"/>
<accession>A0A5B7FY54</accession>
<protein>
    <submittedName>
        <fullName evidence="1">Uncharacterized protein</fullName>
    </submittedName>
</protein>
<dbReference type="Proteomes" id="UP000324222">
    <property type="component" value="Unassembled WGS sequence"/>
</dbReference>
<organism evidence="1 2">
    <name type="scientific">Portunus trituberculatus</name>
    <name type="common">Swimming crab</name>
    <name type="synonym">Neptunus trituberculatus</name>
    <dbReference type="NCBI Taxonomy" id="210409"/>
    <lineage>
        <taxon>Eukaryota</taxon>
        <taxon>Metazoa</taxon>
        <taxon>Ecdysozoa</taxon>
        <taxon>Arthropoda</taxon>
        <taxon>Crustacea</taxon>
        <taxon>Multicrustacea</taxon>
        <taxon>Malacostraca</taxon>
        <taxon>Eumalacostraca</taxon>
        <taxon>Eucarida</taxon>
        <taxon>Decapoda</taxon>
        <taxon>Pleocyemata</taxon>
        <taxon>Brachyura</taxon>
        <taxon>Eubrachyura</taxon>
        <taxon>Portunoidea</taxon>
        <taxon>Portunidae</taxon>
        <taxon>Portuninae</taxon>
        <taxon>Portunus</taxon>
    </lineage>
</organism>
<keyword evidence="2" id="KW-1185">Reference proteome</keyword>
<sequence>MASLQVHVANEPRRHHCLLLFLVEFGSSLSNIFSLGRGAVLCRLMEAEYIVSVLCLWELAEAAH</sequence>
<dbReference type="AlphaFoldDB" id="A0A5B7FY54"/>
<comment type="caution">
    <text evidence="1">The sequence shown here is derived from an EMBL/GenBank/DDBJ whole genome shotgun (WGS) entry which is preliminary data.</text>
</comment>
<dbReference type="EMBL" id="VSRR010009302">
    <property type="protein sequence ID" value="MPC50139.1"/>
    <property type="molecule type" value="Genomic_DNA"/>
</dbReference>
<evidence type="ECO:0000313" key="2">
    <source>
        <dbReference type="Proteomes" id="UP000324222"/>
    </source>
</evidence>